<dbReference type="EMBL" id="SMAS01000003">
    <property type="protein sequence ID" value="TCT35644.1"/>
    <property type="molecule type" value="Genomic_DNA"/>
</dbReference>
<evidence type="ECO:0008006" key="3">
    <source>
        <dbReference type="Google" id="ProtNLM"/>
    </source>
</evidence>
<name>A0A4R3NKY6_9GAMM</name>
<evidence type="ECO:0000313" key="1">
    <source>
        <dbReference type="EMBL" id="TCT35644.1"/>
    </source>
</evidence>
<dbReference type="AlphaFoldDB" id="A0A4R3NKY6"/>
<dbReference type="SUPFAM" id="SSF52540">
    <property type="entry name" value="P-loop containing nucleoside triphosphate hydrolases"/>
    <property type="match status" value="1"/>
</dbReference>
<dbReference type="Gene3D" id="3.40.50.300">
    <property type="entry name" value="P-loop containing nucleotide triphosphate hydrolases"/>
    <property type="match status" value="1"/>
</dbReference>
<comment type="caution">
    <text evidence="1">The sequence shown here is derived from an EMBL/GenBank/DDBJ whole genome shotgun (WGS) entry which is preliminary data.</text>
</comment>
<dbReference type="RefSeq" id="WP_243698978.1">
    <property type="nucleotide sequence ID" value="NZ_SMAS01000003.1"/>
</dbReference>
<dbReference type="InterPro" id="IPR027417">
    <property type="entry name" value="P-loop_NTPase"/>
</dbReference>
<accession>A0A4R3NKY6</accession>
<organism evidence="1 2">
    <name type="scientific">Providencia alcalifaciens</name>
    <dbReference type="NCBI Taxonomy" id="126385"/>
    <lineage>
        <taxon>Bacteria</taxon>
        <taxon>Pseudomonadati</taxon>
        <taxon>Pseudomonadota</taxon>
        <taxon>Gammaproteobacteria</taxon>
        <taxon>Enterobacterales</taxon>
        <taxon>Morganellaceae</taxon>
        <taxon>Providencia</taxon>
    </lineage>
</organism>
<proteinExistence type="predicted"/>
<protein>
    <recommendedName>
        <fullName evidence="3">AAA family ATPase</fullName>
    </recommendedName>
</protein>
<sequence>MKICIIGISGAGKTTLAQKLSEEFNLPAYGYDDIYWNKTQMEYVKNTPETMKSLISEVKSKESWIMEGSYDKRLAPFFVDCSLIIRLNIPYRVCAFRIIKRFLISQLKGMRPKETLMNTLELLRFAKHFDQRLDEFFAANPIFAEKVKFAHDTPSCFREIANYAASHIH</sequence>
<gene>
    <name evidence="1" type="ORF">EC835_10398</name>
</gene>
<dbReference type="PANTHER" id="PTHR37816">
    <property type="entry name" value="YALI0E33011P"/>
    <property type="match status" value="1"/>
</dbReference>
<dbReference type="PANTHER" id="PTHR37816:SF2">
    <property type="entry name" value="DNA TOPOLOGY MODULATION PROTEIN FLAR-RELATED PROTEIN"/>
    <property type="match status" value="1"/>
</dbReference>
<reference evidence="1 2" key="1">
    <citation type="submission" date="2019-03" db="EMBL/GenBank/DDBJ databases">
        <title>Genomic analyses of the natural microbiome of Caenorhabditis elegans.</title>
        <authorList>
            <person name="Samuel B."/>
        </authorList>
    </citation>
    <scope>NUCLEOTIDE SEQUENCE [LARGE SCALE GENOMIC DNA]</scope>
    <source>
        <strain evidence="1 2">JUb102</strain>
    </source>
</reference>
<evidence type="ECO:0000313" key="2">
    <source>
        <dbReference type="Proteomes" id="UP000295055"/>
    </source>
</evidence>
<dbReference type="Proteomes" id="UP000295055">
    <property type="component" value="Unassembled WGS sequence"/>
</dbReference>
<dbReference type="InterPro" id="IPR052922">
    <property type="entry name" value="Cytidylate_Kinase-2"/>
</dbReference>